<dbReference type="Proteomes" id="UP001254848">
    <property type="component" value="Unassembled WGS sequence"/>
</dbReference>
<accession>A0ABU3NU51</accession>
<gene>
    <name evidence="1" type="ORF">Q4T40_03665</name>
</gene>
<evidence type="ECO:0000313" key="1">
    <source>
        <dbReference type="EMBL" id="MDT8900337.1"/>
    </source>
</evidence>
<dbReference type="EMBL" id="JAUOZS010000001">
    <property type="protein sequence ID" value="MDT8900337.1"/>
    <property type="molecule type" value="Genomic_DNA"/>
</dbReference>
<sequence>MKELDELRECLDQLEEGYCSLARDKVDCFIADAALINTRARLEDVLTRIETIVRMAQNLDA</sequence>
<protein>
    <submittedName>
        <fullName evidence="1">Uncharacterized protein</fullName>
    </submittedName>
</protein>
<name>A0ABU3NU51_9FIRM</name>
<dbReference type="RefSeq" id="WP_413778888.1">
    <property type="nucleotide sequence ID" value="NZ_JAUOZS010000001.1"/>
</dbReference>
<reference evidence="1 2" key="1">
    <citation type="submission" date="2023-07" db="EMBL/GenBank/DDBJ databases">
        <title>The novel representative of Negativicutes class, Anaeroselena agilis gen. nov. sp. nov.</title>
        <authorList>
            <person name="Prokofeva M.I."/>
            <person name="Elcheninov A.G."/>
            <person name="Klyukina A."/>
            <person name="Kublanov I.V."/>
            <person name="Frolov E.N."/>
            <person name="Podosokorskaya O.A."/>
        </authorList>
    </citation>
    <scope>NUCLEOTIDE SEQUENCE [LARGE SCALE GENOMIC DNA]</scope>
    <source>
        <strain evidence="1 2">4137-cl</strain>
    </source>
</reference>
<organism evidence="1 2">
    <name type="scientific">Anaeroselena agilis</name>
    <dbReference type="NCBI Taxonomy" id="3063788"/>
    <lineage>
        <taxon>Bacteria</taxon>
        <taxon>Bacillati</taxon>
        <taxon>Bacillota</taxon>
        <taxon>Negativicutes</taxon>
        <taxon>Acetonemataceae</taxon>
        <taxon>Anaeroselena</taxon>
    </lineage>
</organism>
<proteinExistence type="predicted"/>
<keyword evidence="2" id="KW-1185">Reference proteome</keyword>
<comment type="caution">
    <text evidence="1">The sequence shown here is derived from an EMBL/GenBank/DDBJ whole genome shotgun (WGS) entry which is preliminary data.</text>
</comment>
<evidence type="ECO:0000313" key="2">
    <source>
        <dbReference type="Proteomes" id="UP001254848"/>
    </source>
</evidence>